<dbReference type="SMART" id="SM00342">
    <property type="entry name" value="HTH_ARAC"/>
    <property type="match status" value="1"/>
</dbReference>
<dbReference type="PANTHER" id="PTHR47894:SF1">
    <property type="entry name" value="HTH-TYPE TRANSCRIPTIONAL REGULATOR VQSM"/>
    <property type="match status" value="1"/>
</dbReference>
<dbReference type="SUPFAM" id="SSF46689">
    <property type="entry name" value="Homeodomain-like"/>
    <property type="match status" value="1"/>
</dbReference>
<dbReference type="PANTHER" id="PTHR47894">
    <property type="entry name" value="HTH-TYPE TRANSCRIPTIONAL REGULATOR GADX"/>
    <property type="match status" value="1"/>
</dbReference>
<evidence type="ECO:0000256" key="1">
    <source>
        <dbReference type="ARBA" id="ARBA00023015"/>
    </source>
</evidence>
<evidence type="ECO:0000256" key="2">
    <source>
        <dbReference type="ARBA" id="ARBA00023125"/>
    </source>
</evidence>
<protein>
    <submittedName>
        <fullName evidence="5">AraC family transcriptional regulator</fullName>
    </submittedName>
</protein>
<dbReference type="Pfam" id="PF12625">
    <property type="entry name" value="Arabinose_bd"/>
    <property type="match status" value="1"/>
</dbReference>
<keyword evidence="6" id="KW-1185">Reference proteome</keyword>
<evidence type="ECO:0000259" key="4">
    <source>
        <dbReference type="PROSITE" id="PS01124"/>
    </source>
</evidence>
<dbReference type="InterPro" id="IPR032687">
    <property type="entry name" value="AraC-type_N"/>
</dbReference>
<name>A0A9E8HFV5_9ALTE</name>
<sequence>MQNKEITVSLNWVKSLLLFAEQQGCDRALILKKSGLNSDVLDKVHRLTMDQTVRLWGACIDETADPFFGLHMGEKVRPSTFHIVGYTLMNSANLSEAFDKLHEYQRLISDGGVFQRVPVAKGVWIIYHPRPGVLPFFYHQIDAVLAAVLAFSRWVSGELFSPIEVSLKREAPVDWSEYLRVFAVKPSFSSDFDGILISHEMLDHPLLEADEELREVHEQHAKQRLRELKSTSRMSDQVTLILQNHISDQEAGRAFVANKLGVSEKTLQRKLSEEGQTFQGLYNQLRKKLALDYVSDTSIPLTDVATMLGFSDPSAFYRAFKRWTESTPGDYRELTKG</sequence>
<keyword evidence="2" id="KW-0238">DNA-binding</keyword>
<gene>
    <name evidence="5" type="ORF">NNL22_12615</name>
</gene>
<accession>A0A9E8HFV5</accession>
<proteinExistence type="predicted"/>
<keyword evidence="3" id="KW-0804">Transcription</keyword>
<dbReference type="InterPro" id="IPR020449">
    <property type="entry name" value="Tscrpt_reg_AraC-type_HTH"/>
</dbReference>
<dbReference type="InterPro" id="IPR009057">
    <property type="entry name" value="Homeodomain-like_sf"/>
</dbReference>
<dbReference type="PRINTS" id="PR00032">
    <property type="entry name" value="HTHARAC"/>
</dbReference>
<dbReference type="GO" id="GO:0000976">
    <property type="term" value="F:transcription cis-regulatory region binding"/>
    <property type="evidence" value="ECO:0007669"/>
    <property type="project" value="TreeGrafter"/>
</dbReference>
<dbReference type="GO" id="GO:0005829">
    <property type="term" value="C:cytosol"/>
    <property type="evidence" value="ECO:0007669"/>
    <property type="project" value="TreeGrafter"/>
</dbReference>
<reference evidence="5" key="1">
    <citation type="submission" date="2022-07" db="EMBL/GenBank/DDBJ databases">
        <title>Alkalimarinus sp. nov., isolated from gut of a Alitta virens.</title>
        <authorList>
            <person name="Yang A.I."/>
            <person name="Shin N.-R."/>
        </authorList>
    </citation>
    <scope>NUCLEOTIDE SEQUENCE</scope>
    <source>
        <strain evidence="5">FA028</strain>
    </source>
</reference>
<dbReference type="KEGG" id="asem:NNL22_12615"/>
<dbReference type="Gene3D" id="1.10.10.60">
    <property type="entry name" value="Homeodomain-like"/>
    <property type="match status" value="1"/>
</dbReference>
<dbReference type="RefSeq" id="WP_251810015.1">
    <property type="nucleotide sequence ID" value="NZ_CP101527.1"/>
</dbReference>
<dbReference type="GO" id="GO:0003700">
    <property type="term" value="F:DNA-binding transcription factor activity"/>
    <property type="evidence" value="ECO:0007669"/>
    <property type="project" value="InterPro"/>
</dbReference>
<evidence type="ECO:0000313" key="6">
    <source>
        <dbReference type="Proteomes" id="UP001164472"/>
    </source>
</evidence>
<keyword evidence="1" id="KW-0805">Transcription regulation</keyword>
<dbReference type="PROSITE" id="PS01124">
    <property type="entry name" value="HTH_ARAC_FAMILY_2"/>
    <property type="match status" value="1"/>
</dbReference>
<evidence type="ECO:0000256" key="3">
    <source>
        <dbReference type="ARBA" id="ARBA00023163"/>
    </source>
</evidence>
<dbReference type="InterPro" id="IPR018060">
    <property type="entry name" value="HTH_AraC"/>
</dbReference>
<evidence type="ECO:0000313" key="5">
    <source>
        <dbReference type="EMBL" id="UZW73875.1"/>
    </source>
</evidence>
<organism evidence="5 6">
    <name type="scientific">Alkalimarinus sediminis</name>
    <dbReference type="NCBI Taxonomy" id="1632866"/>
    <lineage>
        <taxon>Bacteria</taxon>
        <taxon>Pseudomonadati</taxon>
        <taxon>Pseudomonadota</taxon>
        <taxon>Gammaproteobacteria</taxon>
        <taxon>Alteromonadales</taxon>
        <taxon>Alteromonadaceae</taxon>
        <taxon>Alkalimarinus</taxon>
    </lineage>
</organism>
<dbReference type="EMBL" id="CP101527">
    <property type="protein sequence ID" value="UZW73875.1"/>
    <property type="molecule type" value="Genomic_DNA"/>
</dbReference>
<dbReference type="AlphaFoldDB" id="A0A9E8HFV5"/>
<feature type="domain" description="HTH araC/xylS-type" evidence="4">
    <location>
        <begin position="236"/>
        <end position="334"/>
    </location>
</feature>
<dbReference type="Proteomes" id="UP001164472">
    <property type="component" value="Chromosome"/>
</dbReference>
<dbReference type="Pfam" id="PF12833">
    <property type="entry name" value="HTH_18"/>
    <property type="match status" value="1"/>
</dbReference>